<dbReference type="SUPFAM" id="SSF54427">
    <property type="entry name" value="NTF2-like"/>
    <property type="match status" value="1"/>
</dbReference>
<gene>
    <name evidence="2" type="ORF">MVEN_02183200</name>
</gene>
<dbReference type="AlphaFoldDB" id="A0A8H6X8F7"/>
<evidence type="ECO:0000313" key="2">
    <source>
        <dbReference type="EMBL" id="KAF7336347.1"/>
    </source>
</evidence>
<name>A0A8H6X8F7_9AGAR</name>
<proteinExistence type="predicted"/>
<accession>A0A8H6X8F7</accession>
<organism evidence="2 3">
    <name type="scientific">Mycena venus</name>
    <dbReference type="NCBI Taxonomy" id="2733690"/>
    <lineage>
        <taxon>Eukaryota</taxon>
        <taxon>Fungi</taxon>
        <taxon>Dikarya</taxon>
        <taxon>Basidiomycota</taxon>
        <taxon>Agaricomycotina</taxon>
        <taxon>Agaricomycetes</taxon>
        <taxon>Agaricomycetidae</taxon>
        <taxon>Agaricales</taxon>
        <taxon>Marasmiineae</taxon>
        <taxon>Mycenaceae</taxon>
        <taxon>Mycena</taxon>
    </lineage>
</organism>
<sequence>MSDTHTQAKQLVNAHAFLNDFSARDWDAAADLLSPEFKHQFLPSSIPHADGKETRGKEEWLELMKHYFKTRFERMTVLPPMDVVQGKDVVVFHFKSDGVSKSGKVPYKNEYIAILRFDGEKIVGMKEFMDTKCAFDFGAALAAEASS</sequence>
<dbReference type="InterPro" id="IPR032710">
    <property type="entry name" value="NTF2-like_dom_sf"/>
</dbReference>
<protein>
    <recommendedName>
        <fullName evidence="1">SnoaL-like domain-containing protein</fullName>
    </recommendedName>
</protein>
<dbReference type="Proteomes" id="UP000620124">
    <property type="component" value="Unassembled WGS sequence"/>
</dbReference>
<dbReference type="Gene3D" id="3.10.450.50">
    <property type="match status" value="1"/>
</dbReference>
<feature type="domain" description="SnoaL-like" evidence="1">
    <location>
        <begin position="15"/>
        <end position="124"/>
    </location>
</feature>
<keyword evidence="3" id="KW-1185">Reference proteome</keyword>
<evidence type="ECO:0000259" key="1">
    <source>
        <dbReference type="Pfam" id="PF12680"/>
    </source>
</evidence>
<comment type="caution">
    <text evidence="2">The sequence shown here is derived from an EMBL/GenBank/DDBJ whole genome shotgun (WGS) entry which is preliminary data.</text>
</comment>
<evidence type="ECO:0000313" key="3">
    <source>
        <dbReference type="Proteomes" id="UP000620124"/>
    </source>
</evidence>
<dbReference type="EMBL" id="JACAZI010000023">
    <property type="protein sequence ID" value="KAF7336347.1"/>
    <property type="molecule type" value="Genomic_DNA"/>
</dbReference>
<reference evidence="2" key="1">
    <citation type="submission" date="2020-05" db="EMBL/GenBank/DDBJ databases">
        <title>Mycena genomes resolve the evolution of fungal bioluminescence.</title>
        <authorList>
            <person name="Tsai I.J."/>
        </authorList>
    </citation>
    <scope>NUCLEOTIDE SEQUENCE</scope>
    <source>
        <strain evidence="2">CCC161011</strain>
    </source>
</reference>
<dbReference type="OrthoDB" id="3758478at2759"/>
<dbReference type="InterPro" id="IPR037401">
    <property type="entry name" value="SnoaL-like"/>
</dbReference>
<dbReference type="Pfam" id="PF12680">
    <property type="entry name" value="SnoaL_2"/>
    <property type="match status" value="1"/>
</dbReference>